<feature type="domain" description="Stress-response A/B barrel" evidence="2">
    <location>
        <begin position="4"/>
        <end position="96"/>
    </location>
</feature>
<evidence type="ECO:0000259" key="2">
    <source>
        <dbReference type="PROSITE" id="PS51502"/>
    </source>
</evidence>
<dbReference type="EnsemblPlants" id="Kaladp0039s0676.1.v1.1">
    <property type="protein sequence ID" value="Kaladp0039s0676.1.v1.1"/>
    <property type="gene ID" value="Kaladp0039s0676.v1.1"/>
</dbReference>
<dbReference type="Proteomes" id="UP000594263">
    <property type="component" value="Unplaced"/>
</dbReference>
<dbReference type="Gramene" id="Kaladp0039s0676.1.v1.1">
    <property type="protein sequence ID" value="Kaladp0039s0676.1.v1.1"/>
    <property type="gene ID" value="Kaladp0039s0676.v1.1"/>
</dbReference>
<dbReference type="Pfam" id="PF07876">
    <property type="entry name" value="Dabb"/>
    <property type="match status" value="1"/>
</dbReference>
<accession>A0A7N0ZV47</accession>
<evidence type="ECO:0000256" key="1">
    <source>
        <dbReference type="ARBA" id="ARBA00011738"/>
    </source>
</evidence>
<organism evidence="3 4">
    <name type="scientific">Kalanchoe fedtschenkoi</name>
    <name type="common">Lavender scallops</name>
    <name type="synonym">South American air plant</name>
    <dbReference type="NCBI Taxonomy" id="63787"/>
    <lineage>
        <taxon>Eukaryota</taxon>
        <taxon>Viridiplantae</taxon>
        <taxon>Streptophyta</taxon>
        <taxon>Embryophyta</taxon>
        <taxon>Tracheophyta</taxon>
        <taxon>Spermatophyta</taxon>
        <taxon>Magnoliopsida</taxon>
        <taxon>eudicotyledons</taxon>
        <taxon>Gunneridae</taxon>
        <taxon>Pentapetalae</taxon>
        <taxon>Saxifragales</taxon>
        <taxon>Crassulaceae</taxon>
        <taxon>Kalanchoe</taxon>
    </lineage>
</organism>
<dbReference type="SMART" id="SM00886">
    <property type="entry name" value="Dabb"/>
    <property type="match status" value="1"/>
</dbReference>
<dbReference type="PROSITE" id="PS51502">
    <property type="entry name" value="S_R_A_B_BARREL"/>
    <property type="match status" value="1"/>
</dbReference>
<proteinExistence type="predicted"/>
<dbReference type="AlphaFoldDB" id="A0A7N0ZV47"/>
<dbReference type="InterPro" id="IPR011008">
    <property type="entry name" value="Dimeric_a/b-barrel"/>
</dbReference>
<dbReference type="Gene3D" id="3.30.70.100">
    <property type="match status" value="1"/>
</dbReference>
<dbReference type="OMA" id="ANEFKHL"/>
<sequence>MGEFKHLAVVKFKDGAAVDEILKGLQDLISQVDTVKSFEWGQDLESHEMVRQGFTHVFTVTFGTKDEFDAYVAHPKHVEFSTVFLAAIEKVVVLDFHSISVKPTPAA</sequence>
<evidence type="ECO:0000313" key="3">
    <source>
        <dbReference type="EnsemblPlants" id="Kaladp0039s0676.1.v1.1"/>
    </source>
</evidence>
<keyword evidence="4" id="KW-1185">Reference proteome</keyword>
<evidence type="ECO:0000313" key="4">
    <source>
        <dbReference type="Proteomes" id="UP000594263"/>
    </source>
</evidence>
<dbReference type="PANTHER" id="PTHR33178:SF4">
    <property type="entry name" value="EXPRESSED PROTEIN"/>
    <property type="match status" value="1"/>
</dbReference>
<comment type="subunit">
    <text evidence="1">Homodimer.</text>
</comment>
<dbReference type="InterPro" id="IPR013097">
    <property type="entry name" value="Dabb"/>
</dbReference>
<reference evidence="3" key="1">
    <citation type="submission" date="2021-01" db="UniProtKB">
        <authorList>
            <consortium name="EnsemblPlants"/>
        </authorList>
    </citation>
    <scope>IDENTIFICATION</scope>
</reference>
<dbReference type="PANTHER" id="PTHR33178">
    <property type="match status" value="1"/>
</dbReference>
<dbReference type="InterPro" id="IPR044662">
    <property type="entry name" value="HS1/DABB1-like"/>
</dbReference>
<protein>
    <recommendedName>
        <fullName evidence="2">Stress-response A/B barrel domain-containing protein</fullName>
    </recommendedName>
</protein>
<dbReference type="SUPFAM" id="SSF54909">
    <property type="entry name" value="Dimeric alpha+beta barrel"/>
    <property type="match status" value="1"/>
</dbReference>
<name>A0A7N0ZV47_KALFE</name>